<dbReference type="Gene3D" id="1.10.150.50">
    <property type="entry name" value="Transcription Factor, Ets-1"/>
    <property type="match status" value="1"/>
</dbReference>
<keyword evidence="9" id="KW-0732">Signal</keyword>
<comment type="subcellular location">
    <subcellularLocation>
        <location evidence="1">Cell membrane</location>
        <topology evidence="1">Single-pass type I membrane protein</topology>
    </subcellularLocation>
</comment>
<evidence type="ECO:0000256" key="18">
    <source>
        <dbReference type="ARBA" id="ARBA00023170"/>
    </source>
</evidence>
<keyword evidence="32" id="KW-1185">Reference proteome</keyword>
<evidence type="ECO:0000256" key="26">
    <source>
        <dbReference type="SAM" id="Phobius"/>
    </source>
</evidence>
<keyword evidence="7 26" id="KW-0812">Transmembrane</keyword>
<dbReference type="Pfam" id="PF00041">
    <property type="entry name" value="fn3"/>
    <property type="match status" value="2"/>
</dbReference>
<dbReference type="SMART" id="SM00219">
    <property type="entry name" value="TyrKc"/>
    <property type="match status" value="1"/>
</dbReference>
<keyword evidence="5" id="KW-0597">Phosphoprotein</keyword>
<evidence type="ECO:0000256" key="19">
    <source>
        <dbReference type="ARBA" id="ARBA00023180"/>
    </source>
</evidence>
<dbReference type="InterPro" id="IPR008266">
    <property type="entry name" value="Tyr_kinase_AS"/>
</dbReference>
<dbReference type="FunFam" id="2.60.40.10:FF:000190">
    <property type="entry name" value="Ephrin type-A receptor 7"/>
    <property type="match status" value="1"/>
</dbReference>
<feature type="disulfide bond" evidence="24">
    <location>
        <begin position="39"/>
        <end position="49"/>
    </location>
</feature>
<evidence type="ECO:0000256" key="24">
    <source>
        <dbReference type="PIRSR" id="PIRSR000666-3"/>
    </source>
</evidence>
<dbReference type="Gene3D" id="2.60.120.260">
    <property type="entry name" value="Galactose-binding domain-like"/>
    <property type="match status" value="1"/>
</dbReference>
<dbReference type="InterPro" id="IPR050449">
    <property type="entry name" value="Ephrin_rcpt_TKs"/>
</dbReference>
<evidence type="ECO:0000256" key="5">
    <source>
        <dbReference type="ARBA" id="ARBA00022553"/>
    </source>
</evidence>
<dbReference type="FunFam" id="2.60.40.1770:FF:000001">
    <property type="entry name" value="Ephrin type-A receptor 5"/>
    <property type="match status" value="1"/>
</dbReference>
<dbReference type="SMART" id="SM00454">
    <property type="entry name" value="SAM"/>
    <property type="match status" value="1"/>
</dbReference>
<dbReference type="GO" id="GO:0005005">
    <property type="term" value="F:transmembrane-ephrin receptor activity"/>
    <property type="evidence" value="ECO:0007669"/>
    <property type="project" value="TreeGrafter"/>
</dbReference>
<dbReference type="InterPro" id="IPR001090">
    <property type="entry name" value="Ephrin_rcpt_lig-bd_dom"/>
</dbReference>
<evidence type="ECO:0000256" key="21">
    <source>
        <dbReference type="ARBA" id="ARBA00072209"/>
    </source>
</evidence>
<evidence type="ECO:0000256" key="9">
    <source>
        <dbReference type="ARBA" id="ARBA00022729"/>
    </source>
</evidence>
<dbReference type="PRINTS" id="PR00014">
    <property type="entry name" value="FNTYPEIII"/>
</dbReference>
<evidence type="ECO:0000256" key="6">
    <source>
        <dbReference type="ARBA" id="ARBA00022679"/>
    </source>
</evidence>
<dbReference type="Gene3D" id="3.30.200.20">
    <property type="entry name" value="Phosphorylase Kinase, domain 1"/>
    <property type="match status" value="1"/>
</dbReference>
<evidence type="ECO:0000313" key="31">
    <source>
        <dbReference type="Ensembl" id="ENSSLUP00000045963.1"/>
    </source>
</evidence>
<dbReference type="CDD" id="cd09548">
    <property type="entry name" value="SAM_EPH-A7"/>
    <property type="match status" value="1"/>
</dbReference>
<dbReference type="Gene3D" id="2.10.50.10">
    <property type="entry name" value="Tumor Necrosis Factor Receptor, subunit A, domain 2"/>
    <property type="match status" value="1"/>
</dbReference>
<dbReference type="GO" id="GO:0005524">
    <property type="term" value="F:ATP binding"/>
    <property type="evidence" value="ECO:0007669"/>
    <property type="project" value="UniProtKB-UniRule"/>
</dbReference>
<keyword evidence="16 26" id="KW-0472">Membrane</keyword>
<feature type="disulfide bond" evidence="24">
    <location>
        <begin position="4"/>
        <end position="122"/>
    </location>
</feature>
<keyword evidence="19" id="KW-0325">Glycoprotein</keyword>
<dbReference type="InterPro" id="IPR001245">
    <property type="entry name" value="Ser-Thr/Tyr_kinase_cat_dom"/>
</dbReference>
<dbReference type="SUPFAM" id="SSF47769">
    <property type="entry name" value="SAM/Pointed domain"/>
    <property type="match status" value="1"/>
</dbReference>
<dbReference type="EC" id="2.7.10.1" evidence="2"/>
<dbReference type="InterPro" id="IPR013761">
    <property type="entry name" value="SAM/pointed_sf"/>
</dbReference>
<dbReference type="GO" id="GO:0030425">
    <property type="term" value="C:dendrite"/>
    <property type="evidence" value="ECO:0007669"/>
    <property type="project" value="TreeGrafter"/>
</dbReference>
<keyword evidence="10" id="KW-0677">Repeat</keyword>
<proteinExistence type="predicted"/>
<feature type="domain" description="Protein kinase" evidence="27">
    <location>
        <begin position="566"/>
        <end position="827"/>
    </location>
</feature>
<feature type="binding site" evidence="23">
    <location>
        <begin position="572"/>
        <end position="580"/>
    </location>
    <ligand>
        <name>ATP</name>
        <dbReference type="ChEBI" id="CHEBI:30616"/>
    </ligand>
</feature>
<dbReference type="InterPro" id="IPR011009">
    <property type="entry name" value="Kinase-like_dom_sf"/>
</dbReference>
<feature type="domain" description="Eph LBD" evidence="30">
    <location>
        <begin position="1"/>
        <end position="140"/>
    </location>
</feature>
<dbReference type="GO" id="GO:0005886">
    <property type="term" value="C:plasma membrane"/>
    <property type="evidence" value="ECO:0007669"/>
    <property type="project" value="UniProtKB-SubCell"/>
</dbReference>
<dbReference type="Pfam" id="PF00536">
    <property type="entry name" value="SAM_1"/>
    <property type="match status" value="1"/>
</dbReference>
<evidence type="ECO:0000313" key="32">
    <source>
        <dbReference type="Proteomes" id="UP000694568"/>
    </source>
</evidence>
<dbReference type="PROSITE" id="PS00790">
    <property type="entry name" value="RECEPTOR_TYR_KIN_V_1"/>
    <property type="match status" value="1"/>
</dbReference>
<feature type="domain" description="SAM" evidence="28">
    <location>
        <begin position="856"/>
        <end position="920"/>
    </location>
</feature>
<dbReference type="InterPro" id="IPR016257">
    <property type="entry name" value="Tyr_kinase_ephrin_rcpt"/>
</dbReference>
<feature type="binding site" evidence="23 25">
    <location>
        <position position="598"/>
    </location>
    <ligand>
        <name>ATP</name>
        <dbReference type="ChEBI" id="CHEBI:30616"/>
    </ligand>
</feature>
<dbReference type="SUPFAM" id="SSF49785">
    <property type="entry name" value="Galactose-binding domain-like"/>
    <property type="match status" value="1"/>
</dbReference>
<evidence type="ECO:0000256" key="22">
    <source>
        <dbReference type="PIRSR" id="PIRSR000666-1"/>
    </source>
</evidence>
<dbReference type="SUPFAM" id="SSF49265">
    <property type="entry name" value="Fibronectin type III"/>
    <property type="match status" value="1"/>
</dbReference>
<dbReference type="Pfam" id="PF07714">
    <property type="entry name" value="PK_Tyr_Ser-Thr"/>
    <property type="match status" value="1"/>
</dbReference>
<accession>A0A8C9ZXH3</accession>
<evidence type="ECO:0000256" key="14">
    <source>
        <dbReference type="ARBA" id="ARBA00022902"/>
    </source>
</evidence>
<dbReference type="GO" id="GO:0006915">
    <property type="term" value="P:apoptotic process"/>
    <property type="evidence" value="ECO:0007669"/>
    <property type="project" value="UniProtKB-KW"/>
</dbReference>
<dbReference type="PROSITE" id="PS50853">
    <property type="entry name" value="FN3"/>
    <property type="match status" value="2"/>
</dbReference>
<evidence type="ECO:0000259" key="29">
    <source>
        <dbReference type="PROSITE" id="PS50853"/>
    </source>
</evidence>
<feature type="domain" description="Fibronectin type-III" evidence="29">
    <location>
        <begin position="262"/>
        <end position="372"/>
    </location>
</feature>
<evidence type="ECO:0000256" key="11">
    <source>
        <dbReference type="ARBA" id="ARBA00022741"/>
    </source>
</evidence>
<dbReference type="InterPro" id="IPR036116">
    <property type="entry name" value="FN3_sf"/>
</dbReference>
<reference evidence="31" key="2">
    <citation type="submission" date="2025-09" db="UniProtKB">
        <authorList>
            <consortium name="Ensembl"/>
        </authorList>
    </citation>
    <scope>IDENTIFICATION</scope>
</reference>
<evidence type="ECO:0000256" key="17">
    <source>
        <dbReference type="ARBA" id="ARBA00023137"/>
    </source>
</evidence>
<dbReference type="Pfam" id="PF25599">
    <property type="entry name" value="Ephrin_CRD"/>
    <property type="match status" value="1"/>
</dbReference>
<evidence type="ECO:0000256" key="25">
    <source>
        <dbReference type="PROSITE-ProRule" id="PRU10141"/>
    </source>
</evidence>
<reference evidence="31" key="1">
    <citation type="submission" date="2025-08" db="UniProtKB">
        <authorList>
            <consortium name="Ensembl"/>
        </authorList>
    </citation>
    <scope>IDENTIFICATION</scope>
</reference>
<dbReference type="Ensembl" id="ENSSLUT00000047386.1">
    <property type="protein sequence ID" value="ENSSLUP00000045963.1"/>
    <property type="gene ID" value="ENSSLUG00000018142.1"/>
</dbReference>
<dbReference type="InterPro" id="IPR027936">
    <property type="entry name" value="Eph_TM"/>
</dbReference>
<dbReference type="InterPro" id="IPR000719">
    <property type="entry name" value="Prot_kinase_dom"/>
</dbReference>
<evidence type="ECO:0000256" key="13">
    <source>
        <dbReference type="ARBA" id="ARBA00022840"/>
    </source>
</evidence>
<dbReference type="Pfam" id="PF14575">
    <property type="entry name" value="EphA2_TM"/>
    <property type="match status" value="1"/>
</dbReference>
<organism evidence="31 32">
    <name type="scientific">Sander lucioperca</name>
    <name type="common">Pike-perch</name>
    <name type="synonym">Perca lucioperca</name>
    <dbReference type="NCBI Taxonomy" id="283035"/>
    <lineage>
        <taxon>Eukaryota</taxon>
        <taxon>Metazoa</taxon>
        <taxon>Chordata</taxon>
        <taxon>Craniata</taxon>
        <taxon>Vertebrata</taxon>
        <taxon>Euteleostomi</taxon>
        <taxon>Actinopterygii</taxon>
        <taxon>Neopterygii</taxon>
        <taxon>Teleostei</taxon>
        <taxon>Neoteleostei</taxon>
        <taxon>Acanthomorphata</taxon>
        <taxon>Eupercaria</taxon>
        <taxon>Perciformes</taxon>
        <taxon>Percoidei</taxon>
        <taxon>Percidae</taxon>
        <taxon>Luciopercinae</taxon>
        <taxon>Sander</taxon>
    </lineage>
</organism>
<keyword evidence="18" id="KW-0675">Receptor</keyword>
<dbReference type="GeneTree" id="ENSGT00940000167164"/>
<keyword evidence="15 26" id="KW-1133">Transmembrane helix</keyword>
<evidence type="ECO:0000256" key="3">
    <source>
        <dbReference type="ARBA" id="ARBA00022473"/>
    </source>
</evidence>
<keyword evidence="14" id="KW-0524">Neurogenesis</keyword>
<dbReference type="Gene3D" id="2.60.40.10">
    <property type="entry name" value="Immunoglobulins"/>
    <property type="match status" value="2"/>
</dbReference>
<evidence type="ECO:0000256" key="10">
    <source>
        <dbReference type="ARBA" id="ARBA00022737"/>
    </source>
</evidence>
<dbReference type="PROSITE" id="PS50011">
    <property type="entry name" value="PROTEIN_KINASE_DOM"/>
    <property type="match status" value="1"/>
</dbReference>
<keyword evidence="17" id="KW-0829">Tyrosine-protein kinase</keyword>
<dbReference type="FunFam" id="2.10.50.10:FF:000001">
    <property type="entry name" value="Ephrin type-A receptor 5"/>
    <property type="match status" value="1"/>
</dbReference>
<dbReference type="InterPro" id="IPR017441">
    <property type="entry name" value="Protein_kinase_ATP_BS"/>
</dbReference>
<evidence type="ECO:0000259" key="28">
    <source>
        <dbReference type="PROSITE" id="PS50105"/>
    </source>
</evidence>
<keyword evidence="13 23" id="KW-0067">ATP-binding</keyword>
<feature type="active site" description="Proton acceptor" evidence="22">
    <location>
        <position position="691"/>
    </location>
</feature>
<dbReference type="CDD" id="cd05066">
    <property type="entry name" value="PTKc_EphR_A"/>
    <property type="match status" value="1"/>
</dbReference>
<evidence type="ECO:0000259" key="30">
    <source>
        <dbReference type="PROSITE" id="PS51550"/>
    </source>
</evidence>
<keyword evidence="4" id="KW-1003">Cell membrane</keyword>
<evidence type="ECO:0000256" key="23">
    <source>
        <dbReference type="PIRSR" id="PIRSR000666-2"/>
    </source>
</evidence>
<dbReference type="AlphaFoldDB" id="A0A8C9ZXH3"/>
<keyword evidence="12" id="KW-0418">Kinase</keyword>
<dbReference type="PROSITE" id="PS00107">
    <property type="entry name" value="PROTEIN_KINASE_ATP"/>
    <property type="match status" value="1"/>
</dbReference>
<evidence type="ECO:0000256" key="20">
    <source>
        <dbReference type="ARBA" id="ARBA00051243"/>
    </source>
</evidence>
<evidence type="ECO:0000256" key="15">
    <source>
        <dbReference type="ARBA" id="ARBA00022989"/>
    </source>
</evidence>
<evidence type="ECO:0000256" key="12">
    <source>
        <dbReference type="ARBA" id="ARBA00022777"/>
    </source>
</evidence>
<dbReference type="Gene3D" id="1.10.510.10">
    <property type="entry name" value="Transferase(Phosphotransferase) domain 1"/>
    <property type="match status" value="1"/>
</dbReference>
<dbReference type="PRINTS" id="PR00109">
    <property type="entry name" value="TYRKINASE"/>
</dbReference>
<dbReference type="SUPFAM" id="SSF56112">
    <property type="entry name" value="Protein kinase-like (PK-like)"/>
    <property type="match status" value="1"/>
</dbReference>
<evidence type="ECO:0000256" key="2">
    <source>
        <dbReference type="ARBA" id="ARBA00011902"/>
    </source>
</evidence>
<dbReference type="Gene3D" id="2.60.40.1770">
    <property type="entry name" value="ephrin a2 ectodomain"/>
    <property type="match status" value="1"/>
</dbReference>
<sequence length="931" mass="103734">YQVCQVMEPNQNNWLRTNWIEKGNAQRIFVELKFTLRDCNSLPGVVGTCKETFNLYYQETDSEVGRSLRENQYVKIDTIAADESFTQGDLGERKMKLNTEVRIIGPLSRRGFYLAFQDVGACIALVSVKVYYKKCWSIIENLATFPDTVTGSEFSSLVEVEGMCVSDAEEEADNSPKMHCSAEGEWLVPIGKCICKAGFIRKETHVNVTCGRGFYKSSSQDLQCSRCPAHSLNDREGSWRCDCEDGYYRALSDPPSVACTRPPSAPQNLVYNINQTSVGLEWGPPADTGGRNDVTYRVVCRRCSWDPEECVPCGPNVGYSPAQSGLVDTYVTVVDLLAHANYTFEVEAVNGVSDLSRTQRLFAAVSIATGQAAPSQVSEVIKEKVQQRSIQLSWQEPQQPNGVITEYEIKYYEKDQKDRVYSTVRSRSTSATVNNLKPSTAYVFQIRAFTEAGYGTYGPRLEITTKEETTAAIVSSEQNPVIIIAVVAVAGTIILVFMVFVCACQLAFLSLTGLHACGAATRTNTCTHHLVAFKFPGTKTYIDPETYEDPNRAVHQFAKELDASCIKIERVIGAGEFGEVCSGRLKLPGKRDVSVAIKTLKVGYTEKQRRDFLCEASIMGQFDHPNVVHLEGVVTRGKPVMIVIEYMENGSLDGFLRKHDGQFTVIQLVGMLRGIAAGMRYLSDMGYVHRDLAARNILVNSNLVCKVSDFGLSRVIDDDPEAVYTTTGGKIPVRWTAPEAIQYRKFTSASDVWSYGIVMWEVMSYGERPYWDMSNQDVIKAIEEGYRLPAPMDCPPGLHQLMLDCWQKDRAERPKFDQIVGILDKMIRNPNTLKTPVGTCTRPISPLLDQSTPDFTAFCSVGEWLEAIKMERYRDNFTAAGYSSLESVARMSIEDVMSLGITLVGHQKKIMSSIQTMRAQMLHLHGTGVQV</sequence>
<keyword evidence="11 23" id="KW-0547">Nucleotide-binding</keyword>
<dbReference type="PROSITE" id="PS50105">
    <property type="entry name" value="SAM_DOMAIN"/>
    <property type="match status" value="1"/>
</dbReference>
<keyword evidence="6" id="KW-0808">Transferase</keyword>
<dbReference type="PANTHER" id="PTHR46877">
    <property type="entry name" value="EPH RECEPTOR A5"/>
    <property type="match status" value="1"/>
</dbReference>
<dbReference type="InterPro" id="IPR003961">
    <property type="entry name" value="FN3_dom"/>
</dbReference>
<dbReference type="SMART" id="SM00615">
    <property type="entry name" value="EPH_lbd"/>
    <property type="match status" value="1"/>
</dbReference>
<keyword evidence="8" id="KW-0053">Apoptosis</keyword>
<dbReference type="Pfam" id="PF01404">
    <property type="entry name" value="Ephrin_lbd"/>
    <property type="match status" value="1"/>
</dbReference>
<feature type="transmembrane region" description="Helical" evidence="26">
    <location>
        <begin position="481"/>
        <end position="509"/>
    </location>
</feature>
<dbReference type="PANTHER" id="PTHR46877:SF9">
    <property type="entry name" value="EPHRIN TYPE-A RECEPTOR 7"/>
    <property type="match status" value="1"/>
</dbReference>
<dbReference type="GO" id="GO:0007411">
    <property type="term" value="P:axon guidance"/>
    <property type="evidence" value="ECO:0007669"/>
    <property type="project" value="TreeGrafter"/>
</dbReference>
<dbReference type="InterPro" id="IPR008979">
    <property type="entry name" value="Galactose-bd-like_sf"/>
</dbReference>
<evidence type="ECO:0000256" key="7">
    <source>
        <dbReference type="ARBA" id="ARBA00022692"/>
    </source>
</evidence>
<dbReference type="InterPro" id="IPR013783">
    <property type="entry name" value="Ig-like_fold"/>
</dbReference>
<dbReference type="FunFam" id="1.10.150.50:FF:000001">
    <property type="entry name" value="Ephrin type-A receptor 5"/>
    <property type="match status" value="1"/>
</dbReference>
<dbReference type="FunFam" id="2.60.120.260:FF:000001">
    <property type="entry name" value="Ephrin type-A receptor 7"/>
    <property type="match status" value="1"/>
</dbReference>
<comment type="catalytic activity">
    <reaction evidence="20">
        <text>L-tyrosyl-[protein] + ATP = O-phospho-L-tyrosyl-[protein] + ADP + H(+)</text>
        <dbReference type="Rhea" id="RHEA:10596"/>
        <dbReference type="Rhea" id="RHEA-COMP:10136"/>
        <dbReference type="Rhea" id="RHEA-COMP:20101"/>
        <dbReference type="ChEBI" id="CHEBI:15378"/>
        <dbReference type="ChEBI" id="CHEBI:30616"/>
        <dbReference type="ChEBI" id="CHEBI:46858"/>
        <dbReference type="ChEBI" id="CHEBI:61978"/>
        <dbReference type="ChEBI" id="CHEBI:456216"/>
        <dbReference type="EC" id="2.7.10.1"/>
    </reaction>
</comment>
<evidence type="ECO:0000259" key="27">
    <source>
        <dbReference type="PROSITE" id="PS50011"/>
    </source>
</evidence>
<keyword evidence="24" id="KW-1015">Disulfide bond</keyword>
<evidence type="ECO:0000256" key="16">
    <source>
        <dbReference type="ARBA" id="ARBA00023136"/>
    </source>
</evidence>
<dbReference type="InterPro" id="IPR001426">
    <property type="entry name" value="Tyr_kinase_rcpt_V_CS"/>
</dbReference>
<dbReference type="InterPro" id="IPR001660">
    <property type="entry name" value="SAM"/>
</dbReference>
<dbReference type="FunFam" id="2.60.40.10:FF:000045">
    <property type="entry name" value="Ephrin type-A receptor 5"/>
    <property type="match status" value="1"/>
</dbReference>
<keyword evidence="3" id="KW-0217">Developmental protein</keyword>
<evidence type="ECO:0000256" key="1">
    <source>
        <dbReference type="ARBA" id="ARBA00004251"/>
    </source>
</evidence>
<evidence type="ECO:0000256" key="4">
    <source>
        <dbReference type="ARBA" id="ARBA00022475"/>
    </source>
</evidence>
<dbReference type="FunFam" id="3.30.200.20:FF:000001">
    <property type="entry name" value="Ephrin type-A receptor 5"/>
    <property type="match status" value="1"/>
</dbReference>
<dbReference type="PROSITE" id="PS00109">
    <property type="entry name" value="PROTEIN_KINASE_TYR"/>
    <property type="match status" value="1"/>
</dbReference>
<dbReference type="FunFam" id="1.10.510.10:FF:000130">
    <property type="entry name" value="Ephrin type-A receptor 7"/>
    <property type="match status" value="1"/>
</dbReference>
<feature type="domain" description="Fibronectin type-III" evidence="29">
    <location>
        <begin position="373"/>
        <end position="468"/>
    </location>
</feature>
<dbReference type="SMART" id="SM00060">
    <property type="entry name" value="FN3"/>
    <property type="match status" value="2"/>
</dbReference>
<dbReference type="InterPro" id="IPR020635">
    <property type="entry name" value="Tyr_kinase_cat_dom"/>
</dbReference>
<dbReference type="Proteomes" id="UP000694568">
    <property type="component" value="Unplaced"/>
</dbReference>
<evidence type="ECO:0000256" key="8">
    <source>
        <dbReference type="ARBA" id="ARBA00022703"/>
    </source>
</evidence>
<dbReference type="PROSITE" id="PS51550">
    <property type="entry name" value="EPH_LBD"/>
    <property type="match status" value="1"/>
</dbReference>
<dbReference type="CDD" id="cd00063">
    <property type="entry name" value="FN3"/>
    <property type="match status" value="2"/>
</dbReference>
<dbReference type="PIRSF" id="PIRSF000666">
    <property type="entry name" value="TyrPK_ephrin_receptor"/>
    <property type="match status" value="1"/>
</dbReference>
<name>A0A8C9ZXH3_SANLU</name>
<protein>
    <recommendedName>
        <fullName evidence="21">Ephrin type-A receptor 7</fullName>
        <ecNumber evidence="2">2.7.10.1</ecNumber>
    </recommendedName>
</protein>